<keyword evidence="4" id="KW-0677">Repeat</keyword>
<comment type="subcellular location">
    <subcellularLocation>
        <location evidence="1">Secreted</location>
    </subcellularLocation>
</comment>
<keyword evidence="3" id="KW-0732">Signal</keyword>
<proteinExistence type="inferred from homology"/>
<evidence type="ECO:0000256" key="3">
    <source>
        <dbReference type="ARBA" id="ARBA00022729"/>
    </source>
</evidence>
<dbReference type="PANTHER" id="PTHR32411">
    <property type="entry name" value="CYSTEINE-RICH REPEAT SECRETORY PROTEIN 38-RELATED"/>
    <property type="match status" value="1"/>
</dbReference>
<dbReference type="Gene3D" id="3.30.430.20">
    <property type="entry name" value="Gnk2 domain, C-X8-C-X2-C motif"/>
    <property type="match status" value="3"/>
</dbReference>
<evidence type="ECO:0000313" key="8">
    <source>
        <dbReference type="Proteomes" id="UP000516314"/>
    </source>
</evidence>
<protein>
    <submittedName>
        <fullName evidence="7">(thale cress) hypothetical protein</fullName>
    </submittedName>
</protein>
<accession>A0A7G2EPJ8</accession>
<dbReference type="Proteomes" id="UP000516314">
    <property type="component" value="Chromosome 3"/>
</dbReference>
<comment type="similarity">
    <text evidence="5">Belongs to the cysteine-rich repeat secretory protein family.</text>
</comment>
<sequence>MRTDSSLNMTNAYLNHKCLANQGKYKPGSWYEKKLQSIIVSIGSGDGFTLGYDMMALGKDSDYVAVTNQCRGDSNGSMCRSCFATAIARISPFDTQGKFDKDNDFCMSNKKKMNVDSFGEKWMTFLDNLVGIALKDHLYAAGDTRFGTKKLYGMVQCRLDIYNNSCRECVGHIAVKFQDCWHGKQRARVLGSGCNFSQGKYKPGSAHEKSLEAIIHSISVGENVNSGYDMMSFGDGPDLVCVVLQCRGDSYGSKCRSCFASAMAGLNYGDSFCMSNAKNVGDDPFSFILKWDTLFDNISRIAITEKNKNLKDTNKPALYGAGEKRLGTKKKMYEMVQCTDDLSVKACEECLVANILKFQNCWKSGKRGARVLGRSCNFRYELYPFVNAKTGPNSYFKS</sequence>
<evidence type="ECO:0000256" key="4">
    <source>
        <dbReference type="ARBA" id="ARBA00022737"/>
    </source>
</evidence>
<gene>
    <name evidence="7" type="ORF">AT9943_LOCUS11708</name>
</gene>
<dbReference type="Pfam" id="PF01657">
    <property type="entry name" value="Stress-antifung"/>
    <property type="match status" value="3"/>
</dbReference>
<dbReference type="InterPro" id="IPR038408">
    <property type="entry name" value="GNK2_sf"/>
</dbReference>
<dbReference type="EMBL" id="LR881468">
    <property type="protein sequence ID" value="CAD5323781.1"/>
    <property type="molecule type" value="Genomic_DNA"/>
</dbReference>
<evidence type="ECO:0000256" key="5">
    <source>
        <dbReference type="ARBA" id="ARBA00038515"/>
    </source>
</evidence>
<feature type="domain" description="Gnk2-homologous" evidence="6">
    <location>
        <begin position="100"/>
        <end position="203"/>
    </location>
</feature>
<dbReference type="InterPro" id="IPR050581">
    <property type="entry name" value="CRR_secretory_protein"/>
</dbReference>
<evidence type="ECO:0000259" key="6">
    <source>
        <dbReference type="PROSITE" id="PS51473"/>
    </source>
</evidence>
<dbReference type="InterPro" id="IPR002902">
    <property type="entry name" value="GNK2"/>
</dbReference>
<keyword evidence="2" id="KW-0964">Secreted</keyword>
<name>A0A7G2EPJ8_ARATH</name>
<dbReference type="PANTHER" id="PTHR32411:SF53">
    <property type="entry name" value="CYSTEINE-RICH REPEAT SECRETORY PROTEIN 18-RELATED"/>
    <property type="match status" value="1"/>
</dbReference>
<evidence type="ECO:0000256" key="1">
    <source>
        <dbReference type="ARBA" id="ARBA00004613"/>
    </source>
</evidence>
<organism evidence="7 8">
    <name type="scientific">Arabidopsis thaliana</name>
    <name type="common">Mouse-ear cress</name>
    <dbReference type="NCBI Taxonomy" id="3702"/>
    <lineage>
        <taxon>Eukaryota</taxon>
        <taxon>Viridiplantae</taxon>
        <taxon>Streptophyta</taxon>
        <taxon>Embryophyta</taxon>
        <taxon>Tracheophyta</taxon>
        <taxon>Spermatophyta</taxon>
        <taxon>Magnoliopsida</taxon>
        <taxon>eudicotyledons</taxon>
        <taxon>Gunneridae</taxon>
        <taxon>Pentapetalae</taxon>
        <taxon>rosids</taxon>
        <taxon>malvids</taxon>
        <taxon>Brassicales</taxon>
        <taxon>Brassicaceae</taxon>
        <taxon>Camelineae</taxon>
        <taxon>Arabidopsis</taxon>
    </lineage>
</organism>
<evidence type="ECO:0000313" key="7">
    <source>
        <dbReference type="EMBL" id="CAD5323781.1"/>
    </source>
</evidence>
<dbReference type="PROSITE" id="PS51473">
    <property type="entry name" value="GNK2"/>
    <property type="match status" value="2"/>
</dbReference>
<dbReference type="AlphaFoldDB" id="A0A7G2EPJ8"/>
<dbReference type="GO" id="GO:0005576">
    <property type="term" value="C:extracellular region"/>
    <property type="evidence" value="ECO:0007669"/>
    <property type="project" value="UniProtKB-SubCell"/>
</dbReference>
<evidence type="ECO:0000256" key="2">
    <source>
        <dbReference type="ARBA" id="ARBA00022525"/>
    </source>
</evidence>
<dbReference type="CDD" id="cd23509">
    <property type="entry name" value="Gnk2-like"/>
    <property type="match status" value="4"/>
</dbReference>
<reference evidence="7 8" key="1">
    <citation type="submission" date="2020-09" db="EMBL/GenBank/DDBJ databases">
        <authorList>
            <person name="Ashkenazy H."/>
        </authorList>
    </citation>
    <scope>NUCLEOTIDE SEQUENCE [LARGE SCALE GENOMIC DNA]</scope>
    <source>
        <strain evidence="8">cv. Cdm-0</strain>
    </source>
</reference>
<feature type="domain" description="Gnk2-homologous" evidence="6">
    <location>
        <begin position="268"/>
        <end position="385"/>
    </location>
</feature>